<evidence type="ECO:0000313" key="2">
    <source>
        <dbReference type="EMBL" id="TFK90982.1"/>
    </source>
</evidence>
<protein>
    <submittedName>
        <fullName evidence="2">Uncharacterized protein</fullName>
    </submittedName>
</protein>
<accession>A0A5C3PNU4</accession>
<dbReference type="Proteomes" id="UP000308197">
    <property type="component" value="Unassembled WGS sequence"/>
</dbReference>
<dbReference type="InParanoid" id="A0A5C3PNU4"/>
<name>A0A5C3PNU4_9APHY</name>
<sequence length="128" mass="14282">MSSMSSSLSVVLPWPRLSSDTPVWPEKSRVEIIHREVRAKRDNQRLNAMAGLERTGYSGSFVRLCGGLRGARKSASLIGGDRRTRTQHRLTDSSVPRTELFPRVPGSPGMYPRNLQQNPPKSDEGPIR</sequence>
<feature type="region of interest" description="Disordered" evidence="1">
    <location>
        <begin position="83"/>
        <end position="128"/>
    </location>
</feature>
<organism evidence="2 3">
    <name type="scientific">Polyporus arcularius HHB13444</name>
    <dbReference type="NCBI Taxonomy" id="1314778"/>
    <lineage>
        <taxon>Eukaryota</taxon>
        <taxon>Fungi</taxon>
        <taxon>Dikarya</taxon>
        <taxon>Basidiomycota</taxon>
        <taxon>Agaricomycotina</taxon>
        <taxon>Agaricomycetes</taxon>
        <taxon>Polyporales</taxon>
        <taxon>Polyporaceae</taxon>
        <taxon>Polyporus</taxon>
    </lineage>
</organism>
<evidence type="ECO:0000256" key="1">
    <source>
        <dbReference type="SAM" id="MobiDB-lite"/>
    </source>
</evidence>
<proteinExistence type="predicted"/>
<evidence type="ECO:0000313" key="3">
    <source>
        <dbReference type="Proteomes" id="UP000308197"/>
    </source>
</evidence>
<gene>
    <name evidence="2" type="ORF">K466DRAFT_350591</name>
</gene>
<keyword evidence="3" id="KW-1185">Reference proteome</keyword>
<dbReference type="EMBL" id="ML211031">
    <property type="protein sequence ID" value="TFK90982.1"/>
    <property type="molecule type" value="Genomic_DNA"/>
</dbReference>
<dbReference type="AlphaFoldDB" id="A0A5C3PNU4"/>
<reference evidence="2 3" key="1">
    <citation type="journal article" date="2019" name="Nat. Ecol. Evol.">
        <title>Megaphylogeny resolves global patterns of mushroom evolution.</title>
        <authorList>
            <person name="Varga T."/>
            <person name="Krizsan K."/>
            <person name="Foldi C."/>
            <person name="Dima B."/>
            <person name="Sanchez-Garcia M."/>
            <person name="Sanchez-Ramirez S."/>
            <person name="Szollosi G.J."/>
            <person name="Szarkandi J.G."/>
            <person name="Papp V."/>
            <person name="Albert L."/>
            <person name="Andreopoulos W."/>
            <person name="Angelini C."/>
            <person name="Antonin V."/>
            <person name="Barry K.W."/>
            <person name="Bougher N.L."/>
            <person name="Buchanan P."/>
            <person name="Buyck B."/>
            <person name="Bense V."/>
            <person name="Catcheside P."/>
            <person name="Chovatia M."/>
            <person name="Cooper J."/>
            <person name="Damon W."/>
            <person name="Desjardin D."/>
            <person name="Finy P."/>
            <person name="Geml J."/>
            <person name="Haridas S."/>
            <person name="Hughes K."/>
            <person name="Justo A."/>
            <person name="Karasinski D."/>
            <person name="Kautmanova I."/>
            <person name="Kiss B."/>
            <person name="Kocsube S."/>
            <person name="Kotiranta H."/>
            <person name="LaButti K.M."/>
            <person name="Lechner B.E."/>
            <person name="Liimatainen K."/>
            <person name="Lipzen A."/>
            <person name="Lukacs Z."/>
            <person name="Mihaltcheva S."/>
            <person name="Morgado L.N."/>
            <person name="Niskanen T."/>
            <person name="Noordeloos M.E."/>
            <person name="Ohm R.A."/>
            <person name="Ortiz-Santana B."/>
            <person name="Ovrebo C."/>
            <person name="Racz N."/>
            <person name="Riley R."/>
            <person name="Savchenko A."/>
            <person name="Shiryaev A."/>
            <person name="Soop K."/>
            <person name="Spirin V."/>
            <person name="Szebenyi C."/>
            <person name="Tomsovsky M."/>
            <person name="Tulloss R.E."/>
            <person name="Uehling J."/>
            <person name="Grigoriev I.V."/>
            <person name="Vagvolgyi C."/>
            <person name="Papp T."/>
            <person name="Martin F.M."/>
            <person name="Miettinen O."/>
            <person name="Hibbett D.S."/>
            <person name="Nagy L.G."/>
        </authorList>
    </citation>
    <scope>NUCLEOTIDE SEQUENCE [LARGE SCALE GENOMIC DNA]</scope>
    <source>
        <strain evidence="2 3">HHB13444</strain>
    </source>
</reference>